<proteinExistence type="predicted"/>
<evidence type="ECO:0000313" key="2">
    <source>
        <dbReference type="EMBL" id="KUG29903.1"/>
    </source>
</evidence>
<organism evidence="2">
    <name type="scientific">hydrocarbon metagenome</name>
    <dbReference type="NCBI Taxonomy" id="938273"/>
    <lineage>
        <taxon>unclassified sequences</taxon>
        <taxon>metagenomes</taxon>
        <taxon>ecological metagenomes</taxon>
    </lineage>
</organism>
<dbReference type="AlphaFoldDB" id="A0A0W8G9V1"/>
<reference evidence="2" key="1">
    <citation type="journal article" date="2015" name="Proc. Natl. Acad. Sci. U.S.A.">
        <title>Networks of energetic and metabolic interactions define dynamics in microbial communities.</title>
        <authorList>
            <person name="Embree M."/>
            <person name="Liu J.K."/>
            <person name="Al-Bassam M.M."/>
            <person name="Zengler K."/>
        </authorList>
    </citation>
    <scope>NUCLEOTIDE SEQUENCE</scope>
</reference>
<dbReference type="EMBL" id="LNQE01000024">
    <property type="protein sequence ID" value="KUG29903.1"/>
    <property type="molecule type" value="Genomic_DNA"/>
</dbReference>
<gene>
    <name evidence="2" type="ORF">ASZ90_000213</name>
</gene>
<feature type="domain" description="BioF2-like acetyltransferase" evidence="1">
    <location>
        <begin position="38"/>
        <end position="183"/>
    </location>
</feature>
<protein>
    <recommendedName>
        <fullName evidence="1">BioF2-like acetyltransferase domain-containing protein</fullName>
    </recommendedName>
</protein>
<sequence>MDYLQNGRKHYTYSEPTYCVDFDTSFDDYFHTYIASGSRRDYQRKLNRLKRASSHRYEFLCDEAALDKLHVFFEIENSGWKAEMGVATLKSPPHLAFLSLLSKKASDSKSLFMALMYIDDVPIAGHCGYIHDKTYYLEKTAYLHSHAHYSPSVLLLIESIKYFIESDSLVRRLNFFPKSFGYKHKYTNDKYKCDTFVIPNNNISSGILFALYQMKMKFFKPDDPLKFVTSKDALQISRKGFFRRFWLFTRFWKQGNAPSDEK</sequence>
<dbReference type="InterPro" id="IPR038740">
    <property type="entry name" value="BioF2-like_GNAT_dom"/>
</dbReference>
<evidence type="ECO:0000259" key="1">
    <source>
        <dbReference type="Pfam" id="PF13480"/>
    </source>
</evidence>
<dbReference type="InterPro" id="IPR016181">
    <property type="entry name" value="Acyl_CoA_acyltransferase"/>
</dbReference>
<dbReference type="SUPFAM" id="SSF55729">
    <property type="entry name" value="Acyl-CoA N-acyltransferases (Nat)"/>
    <property type="match status" value="1"/>
</dbReference>
<comment type="caution">
    <text evidence="2">The sequence shown here is derived from an EMBL/GenBank/DDBJ whole genome shotgun (WGS) entry which is preliminary data.</text>
</comment>
<accession>A0A0W8G9V1</accession>
<name>A0A0W8G9V1_9ZZZZ</name>
<dbReference type="Pfam" id="PF13480">
    <property type="entry name" value="Acetyltransf_6"/>
    <property type="match status" value="1"/>
</dbReference>